<dbReference type="Gene3D" id="3.30.70.580">
    <property type="entry name" value="Pseudouridine synthase I, catalytic domain, N-terminal subdomain"/>
    <property type="match status" value="1"/>
</dbReference>
<evidence type="ECO:0000313" key="8">
    <source>
        <dbReference type="Proteomes" id="UP000614200"/>
    </source>
</evidence>
<keyword evidence="3 4" id="KW-0413">Isomerase</keyword>
<reference evidence="7 8" key="1">
    <citation type="submission" date="2020-11" db="EMBL/GenBank/DDBJ databases">
        <title>Fusibacter basophilias sp. nov.</title>
        <authorList>
            <person name="Qiu D."/>
        </authorList>
    </citation>
    <scope>NUCLEOTIDE SEQUENCE [LARGE SCALE GENOMIC DNA]</scope>
    <source>
        <strain evidence="7 8">Q10-2</strain>
    </source>
</reference>
<evidence type="ECO:0000259" key="6">
    <source>
        <dbReference type="Pfam" id="PF01416"/>
    </source>
</evidence>
<dbReference type="NCBIfam" id="TIGR00071">
    <property type="entry name" value="hisT_truA"/>
    <property type="match status" value="1"/>
</dbReference>
<comment type="catalytic activity">
    <reaction evidence="4 5">
        <text>uridine(38/39/40) in tRNA = pseudouridine(38/39/40) in tRNA</text>
        <dbReference type="Rhea" id="RHEA:22376"/>
        <dbReference type="Rhea" id="RHEA-COMP:10085"/>
        <dbReference type="Rhea" id="RHEA-COMP:10087"/>
        <dbReference type="ChEBI" id="CHEBI:65314"/>
        <dbReference type="ChEBI" id="CHEBI:65315"/>
        <dbReference type="EC" id="5.4.99.12"/>
    </reaction>
</comment>
<dbReference type="Proteomes" id="UP000614200">
    <property type="component" value="Unassembled WGS sequence"/>
</dbReference>
<dbReference type="PANTHER" id="PTHR11142:SF22">
    <property type="entry name" value="TRNA PSEUDOURIDINE SYNTHASE A 2"/>
    <property type="match status" value="1"/>
</dbReference>
<feature type="domain" description="Pseudouridine synthase I TruA alpha/beta" evidence="6">
    <location>
        <begin position="8"/>
        <end position="103"/>
    </location>
</feature>
<dbReference type="InterPro" id="IPR020095">
    <property type="entry name" value="PsdUridine_synth_TruA_C"/>
</dbReference>
<dbReference type="EMBL" id="JADKNH010000004">
    <property type="protein sequence ID" value="MBF4693010.1"/>
    <property type="molecule type" value="Genomic_DNA"/>
</dbReference>
<comment type="subunit">
    <text evidence="4">Homodimer.</text>
</comment>
<dbReference type="HAMAP" id="MF_00171">
    <property type="entry name" value="TruA"/>
    <property type="match status" value="1"/>
</dbReference>
<dbReference type="Pfam" id="PF01416">
    <property type="entry name" value="PseudoU_synth_1"/>
    <property type="match status" value="2"/>
</dbReference>
<dbReference type="InterPro" id="IPR020097">
    <property type="entry name" value="PsdUridine_synth_TruA_a/b_dom"/>
</dbReference>
<organism evidence="7 8">
    <name type="scientific">Fusibacter ferrireducens</name>
    <dbReference type="NCBI Taxonomy" id="2785058"/>
    <lineage>
        <taxon>Bacteria</taxon>
        <taxon>Bacillati</taxon>
        <taxon>Bacillota</taxon>
        <taxon>Clostridia</taxon>
        <taxon>Eubacteriales</taxon>
        <taxon>Eubacteriales Family XII. Incertae Sedis</taxon>
        <taxon>Fusibacter</taxon>
    </lineage>
</organism>
<evidence type="ECO:0000313" key="7">
    <source>
        <dbReference type="EMBL" id="MBF4693010.1"/>
    </source>
</evidence>
<dbReference type="PANTHER" id="PTHR11142">
    <property type="entry name" value="PSEUDOURIDYLATE SYNTHASE"/>
    <property type="match status" value="1"/>
</dbReference>
<name>A0ABR9ZRC3_9FIRM</name>
<evidence type="ECO:0000256" key="1">
    <source>
        <dbReference type="ARBA" id="ARBA00009375"/>
    </source>
</evidence>
<dbReference type="PIRSF" id="PIRSF001430">
    <property type="entry name" value="tRNA_psdUrid_synth"/>
    <property type="match status" value="1"/>
</dbReference>
<keyword evidence="2 4" id="KW-0819">tRNA processing</keyword>
<evidence type="ECO:0000256" key="5">
    <source>
        <dbReference type="RuleBase" id="RU003792"/>
    </source>
</evidence>
<accession>A0ABR9ZRC3</accession>
<protein>
    <recommendedName>
        <fullName evidence="4">tRNA pseudouridine synthase A</fullName>
        <ecNumber evidence="4">5.4.99.12</ecNumber>
    </recommendedName>
    <alternativeName>
        <fullName evidence="4">tRNA pseudouridine(38-40) synthase</fullName>
    </alternativeName>
    <alternativeName>
        <fullName evidence="4">tRNA pseudouridylate synthase I</fullName>
    </alternativeName>
    <alternativeName>
        <fullName evidence="4">tRNA-uridine isomerase I</fullName>
    </alternativeName>
</protein>
<sequence length="247" mass="28065">MNYKMEIAYEGTRYRGWQRLKNTDMTIQGKIEAVLSRFLNVATEINGASRTDSGVHALHQIANFKSEQVIDRLELITYMNQYLPEDICIKSIETVSEAYHARFGAKKKIYLYRIWKASYPPVFERKFVTQYHGVPLDIGEMKSAATFLEGEYNFKGFCTDKTKKSTVRRIDAITFSESDEEIKIFVEGNGFLHNMVRIIVGTLIEVGAGKRTAESVKRILETGDRRIAGETAPPQGLTLYKIGQGSI</sequence>
<dbReference type="EC" id="5.4.99.12" evidence="4"/>
<evidence type="ECO:0000256" key="2">
    <source>
        <dbReference type="ARBA" id="ARBA00022694"/>
    </source>
</evidence>
<evidence type="ECO:0000256" key="3">
    <source>
        <dbReference type="ARBA" id="ARBA00023235"/>
    </source>
</evidence>
<comment type="caution">
    <text evidence="4">Lacks conserved residue(s) required for the propagation of feature annotation.</text>
</comment>
<comment type="caution">
    <text evidence="7">The sequence shown here is derived from an EMBL/GenBank/DDBJ whole genome shotgun (WGS) entry which is preliminary data.</text>
</comment>
<dbReference type="InterPro" id="IPR020103">
    <property type="entry name" value="PsdUridine_synth_cat_dom_sf"/>
</dbReference>
<dbReference type="SUPFAM" id="SSF55120">
    <property type="entry name" value="Pseudouridine synthase"/>
    <property type="match status" value="1"/>
</dbReference>
<gene>
    <name evidence="4 7" type="primary">truA</name>
    <name evidence="7" type="ORF">ISU02_07755</name>
</gene>
<comment type="similarity">
    <text evidence="1 4 5">Belongs to the tRNA pseudouridine synthase TruA family.</text>
</comment>
<feature type="domain" description="Pseudouridine synthase I TruA alpha/beta" evidence="6">
    <location>
        <begin position="144"/>
        <end position="242"/>
    </location>
</feature>
<keyword evidence="8" id="KW-1185">Reference proteome</keyword>
<dbReference type="RefSeq" id="WP_194701246.1">
    <property type="nucleotide sequence ID" value="NZ_JADKNH010000004.1"/>
</dbReference>
<evidence type="ECO:0000256" key="4">
    <source>
        <dbReference type="HAMAP-Rule" id="MF_00171"/>
    </source>
</evidence>
<dbReference type="CDD" id="cd02570">
    <property type="entry name" value="PseudoU_synth_EcTruA"/>
    <property type="match status" value="1"/>
</dbReference>
<comment type="function">
    <text evidence="4">Formation of pseudouridine at positions 38, 39 and 40 in the anticodon stem and loop of transfer RNAs.</text>
</comment>
<proteinExistence type="inferred from homology"/>
<feature type="binding site" evidence="4">
    <location>
        <position position="110"/>
    </location>
    <ligand>
        <name>substrate</name>
    </ligand>
</feature>
<feature type="active site" description="Nucleophile" evidence="4">
    <location>
        <position position="52"/>
    </location>
</feature>
<dbReference type="InterPro" id="IPR001406">
    <property type="entry name" value="PsdUridine_synth_TruA"/>
</dbReference>
<dbReference type="InterPro" id="IPR020094">
    <property type="entry name" value="TruA/RsuA/RluB/E/F_N"/>
</dbReference>
<dbReference type="Gene3D" id="3.30.70.660">
    <property type="entry name" value="Pseudouridine synthase I, catalytic domain, C-terminal subdomain"/>
    <property type="match status" value="1"/>
</dbReference>
<dbReference type="GO" id="GO:0160147">
    <property type="term" value="F:tRNA pseudouridine(38-40) synthase activity"/>
    <property type="evidence" value="ECO:0007669"/>
    <property type="project" value="UniProtKB-EC"/>
</dbReference>